<gene>
    <name evidence="1" type="ORF">BCR32DRAFT_280608</name>
</gene>
<evidence type="ECO:0000313" key="2">
    <source>
        <dbReference type="Proteomes" id="UP000193944"/>
    </source>
</evidence>
<evidence type="ECO:0000313" key="1">
    <source>
        <dbReference type="EMBL" id="ORX80333.1"/>
    </source>
</evidence>
<dbReference type="EMBL" id="MCFG01000148">
    <property type="protein sequence ID" value="ORX80333.1"/>
    <property type="molecule type" value="Genomic_DNA"/>
</dbReference>
<dbReference type="AlphaFoldDB" id="A0A1Y1X3H7"/>
<dbReference type="Proteomes" id="UP000193944">
    <property type="component" value="Unassembled WGS sequence"/>
</dbReference>
<comment type="caution">
    <text evidence="1">The sequence shown here is derived from an EMBL/GenBank/DDBJ whole genome shotgun (WGS) entry which is preliminary data.</text>
</comment>
<keyword evidence="2" id="KW-1185">Reference proteome</keyword>
<organism evidence="1 2">
    <name type="scientific">Anaeromyces robustus</name>
    <dbReference type="NCBI Taxonomy" id="1754192"/>
    <lineage>
        <taxon>Eukaryota</taxon>
        <taxon>Fungi</taxon>
        <taxon>Fungi incertae sedis</taxon>
        <taxon>Chytridiomycota</taxon>
        <taxon>Chytridiomycota incertae sedis</taxon>
        <taxon>Neocallimastigomycetes</taxon>
        <taxon>Neocallimastigales</taxon>
        <taxon>Neocallimastigaceae</taxon>
        <taxon>Anaeromyces</taxon>
    </lineage>
</organism>
<name>A0A1Y1X3H7_9FUNG</name>
<sequence length="103" mass="12088">MDCESHKVNLESAFIKRYPLKKFVIKLDLVHNPIRLPNDLTKSVTVNRVGVKYIDEISNWNIENSKLCGIGYTRYYYSSNSGNILFLGYYDDINYNDLIFRLL</sequence>
<proteinExistence type="predicted"/>
<protein>
    <submittedName>
        <fullName evidence="1">Uncharacterized protein</fullName>
    </submittedName>
</protein>
<reference evidence="1 2" key="1">
    <citation type="submission" date="2016-08" db="EMBL/GenBank/DDBJ databases">
        <title>A Parts List for Fungal Cellulosomes Revealed by Comparative Genomics.</title>
        <authorList>
            <consortium name="DOE Joint Genome Institute"/>
            <person name="Haitjema C.H."/>
            <person name="Gilmore S.P."/>
            <person name="Henske J.K."/>
            <person name="Solomon K.V."/>
            <person name="De Groot R."/>
            <person name="Kuo A."/>
            <person name="Mondo S.J."/>
            <person name="Salamov A.A."/>
            <person name="Labutti K."/>
            <person name="Zhao Z."/>
            <person name="Chiniquy J."/>
            <person name="Barry K."/>
            <person name="Brewer H.M."/>
            <person name="Purvine S.O."/>
            <person name="Wright A.T."/>
            <person name="Boxma B."/>
            <person name="Van Alen T."/>
            <person name="Hackstein J.H."/>
            <person name="Baker S.E."/>
            <person name="Grigoriev I.V."/>
            <person name="O'Malley M.A."/>
        </authorList>
    </citation>
    <scope>NUCLEOTIDE SEQUENCE [LARGE SCALE GENOMIC DNA]</scope>
    <source>
        <strain evidence="1 2">S4</strain>
    </source>
</reference>
<reference evidence="1 2" key="2">
    <citation type="submission" date="2016-08" db="EMBL/GenBank/DDBJ databases">
        <title>Pervasive Adenine N6-methylation of Active Genes in Fungi.</title>
        <authorList>
            <consortium name="DOE Joint Genome Institute"/>
            <person name="Mondo S.J."/>
            <person name="Dannebaum R.O."/>
            <person name="Kuo R.C."/>
            <person name="Labutti K."/>
            <person name="Haridas S."/>
            <person name="Kuo A."/>
            <person name="Salamov A."/>
            <person name="Ahrendt S.R."/>
            <person name="Lipzen A."/>
            <person name="Sullivan W."/>
            <person name="Andreopoulos W.B."/>
            <person name="Clum A."/>
            <person name="Lindquist E."/>
            <person name="Daum C."/>
            <person name="Ramamoorthy G.K."/>
            <person name="Gryganskyi A."/>
            <person name="Culley D."/>
            <person name="Magnuson J.K."/>
            <person name="James T.Y."/>
            <person name="O'Malley M.A."/>
            <person name="Stajich J.E."/>
            <person name="Spatafora J.W."/>
            <person name="Visel A."/>
            <person name="Grigoriev I.V."/>
        </authorList>
    </citation>
    <scope>NUCLEOTIDE SEQUENCE [LARGE SCALE GENOMIC DNA]</scope>
    <source>
        <strain evidence="1 2">S4</strain>
    </source>
</reference>
<accession>A0A1Y1X3H7</accession>